<evidence type="ECO:0000313" key="3">
    <source>
        <dbReference type="EMBL" id="TSJ74874.1"/>
    </source>
</evidence>
<keyword evidence="4" id="KW-1185">Reference proteome</keyword>
<gene>
    <name evidence="3" type="ORF">FPH17_05330</name>
</gene>
<organism evidence="3 4">
    <name type="scientific">Corynebacterium godavarianum</name>
    <dbReference type="NCBI Taxonomy" id="2054421"/>
    <lineage>
        <taxon>Bacteria</taxon>
        <taxon>Bacillati</taxon>
        <taxon>Actinomycetota</taxon>
        <taxon>Actinomycetes</taxon>
        <taxon>Mycobacteriales</taxon>
        <taxon>Corynebacteriaceae</taxon>
        <taxon>Corynebacterium</taxon>
    </lineage>
</organism>
<feature type="region of interest" description="Disordered" evidence="1">
    <location>
        <begin position="123"/>
        <end position="169"/>
    </location>
</feature>
<reference evidence="3 4" key="1">
    <citation type="submission" date="2019-07" db="EMBL/GenBank/DDBJ databases">
        <title>Draft genome of Corynebacterium godavarianum and other related strains.</title>
        <authorList>
            <person name="Bernier A.-M."/>
            <person name="Bernard K."/>
        </authorList>
    </citation>
    <scope>NUCLEOTIDE SEQUENCE [LARGE SCALE GENOMIC DNA]</scope>
    <source>
        <strain evidence="3 4">LMG 29598</strain>
    </source>
</reference>
<name>A0ABY3E5B7_9CORY</name>
<dbReference type="Proteomes" id="UP000320747">
    <property type="component" value="Unassembled WGS sequence"/>
</dbReference>
<dbReference type="RefSeq" id="WP_154878981.1">
    <property type="nucleotide sequence ID" value="NZ_JAADJX010000001.1"/>
</dbReference>
<keyword evidence="2" id="KW-0732">Signal</keyword>
<accession>A0ABY3E5B7</accession>
<evidence type="ECO:0000313" key="4">
    <source>
        <dbReference type="Proteomes" id="UP000320747"/>
    </source>
</evidence>
<dbReference type="EMBL" id="VMHH01000003">
    <property type="protein sequence ID" value="TSJ74874.1"/>
    <property type="molecule type" value="Genomic_DNA"/>
</dbReference>
<protein>
    <submittedName>
        <fullName evidence="3">Uncharacterized protein</fullName>
    </submittedName>
</protein>
<feature type="signal peptide" evidence="2">
    <location>
        <begin position="1"/>
        <end position="37"/>
    </location>
</feature>
<sequence>MSIRRRRHRAQFAAHAAVGALLLGAMGAVTPAPGALAAETGKWSNTTIKPGQTLFLVTAKESGASLRMNSEDPSTLPAGWSAISRPNGLRLTAPQSANGSDYATVQVTEGGAVVDEFKVRLDTSGTGKRARATVTSTLAPAPETSERKQEQDEKAPATSAGERPTPTPVAAQPVAVVATSEAPTTSAEPTSETAVLPAALPGSESGAASGGWFSGIVSRVNNLFGG</sequence>
<evidence type="ECO:0000256" key="2">
    <source>
        <dbReference type="SAM" id="SignalP"/>
    </source>
</evidence>
<feature type="chain" id="PRO_5045935524" evidence="2">
    <location>
        <begin position="38"/>
        <end position="226"/>
    </location>
</feature>
<feature type="compositionally biased region" description="Basic and acidic residues" evidence="1">
    <location>
        <begin position="144"/>
        <end position="155"/>
    </location>
</feature>
<comment type="caution">
    <text evidence="3">The sequence shown here is derived from an EMBL/GenBank/DDBJ whole genome shotgun (WGS) entry which is preliminary data.</text>
</comment>
<proteinExistence type="predicted"/>
<evidence type="ECO:0000256" key="1">
    <source>
        <dbReference type="SAM" id="MobiDB-lite"/>
    </source>
</evidence>